<accession>A0ABW2LMQ2</accession>
<keyword evidence="1" id="KW-0472">Membrane</keyword>
<dbReference type="Proteomes" id="UP001596504">
    <property type="component" value="Unassembled WGS sequence"/>
</dbReference>
<reference evidence="3" key="1">
    <citation type="journal article" date="2019" name="Int. J. Syst. Evol. Microbiol.">
        <title>The Global Catalogue of Microorganisms (GCM) 10K type strain sequencing project: providing services to taxonomists for standard genome sequencing and annotation.</title>
        <authorList>
            <consortium name="The Broad Institute Genomics Platform"/>
            <consortium name="The Broad Institute Genome Sequencing Center for Infectious Disease"/>
            <person name="Wu L."/>
            <person name="Ma J."/>
        </authorList>
    </citation>
    <scope>NUCLEOTIDE SEQUENCE [LARGE SCALE GENOMIC DNA]</scope>
    <source>
        <strain evidence="3">WLHS5</strain>
    </source>
</reference>
<feature type="transmembrane region" description="Helical" evidence="1">
    <location>
        <begin position="12"/>
        <end position="32"/>
    </location>
</feature>
<protein>
    <submittedName>
        <fullName evidence="2">Uncharacterized protein</fullName>
    </submittedName>
</protein>
<proteinExistence type="predicted"/>
<organism evidence="2 3">
    <name type="scientific">Saccharopolyspora griseoalba</name>
    <dbReference type="NCBI Taxonomy" id="1431848"/>
    <lineage>
        <taxon>Bacteria</taxon>
        <taxon>Bacillati</taxon>
        <taxon>Actinomycetota</taxon>
        <taxon>Actinomycetes</taxon>
        <taxon>Pseudonocardiales</taxon>
        <taxon>Pseudonocardiaceae</taxon>
        <taxon>Saccharopolyspora</taxon>
    </lineage>
</organism>
<feature type="transmembrane region" description="Helical" evidence="1">
    <location>
        <begin position="38"/>
        <end position="56"/>
    </location>
</feature>
<evidence type="ECO:0000313" key="2">
    <source>
        <dbReference type="EMBL" id="MFC7343698.1"/>
    </source>
</evidence>
<dbReference type="RefSeq" id="WP_380670859.1">
    <property type="nucleotide sequence ID" value="NZ_JBHTCJ010000011.1"/>
</dbReference>
<keyword evidence="1" id="KW-0812">Transmembrane</keyword>
<name>A0ABW2LMQ2_9PSEU</name>
<gene>
    <name evidence="2" type="ORF">ACFQRI_20020</name>
</gene>
<sequence length="138" mass="14572">MTFQEPMPVVVRNGMGISALVLGIVGLLFAWIPFVGSLGFVLGILTVVLGGAGIYGSQHGDDDLQINSITLTAQHDGRVAQQDYLSGDLLPNAQLRPGGETAFTTVYEVGAGPGELQISVQPNYFAEDTVCFTGQFQP</sequence>
<dbReference type="EMBL" id="JBHTCJ010000011">
    <property type="protein sequence ID" value="MFC7343698.1"/>
    <property type="molecule type" value="Genomic_DNA"/>
</dbReference>
<evidence type="ECO:0000313" key="3">
    <source>
        <dbReference type="Proteomes" id="UP001596504"/>
    </source>
</evidence>
<evidence type="ECO:0000256" key="1">
    <source>
        <dbReference type="SAM" id="Phobius"/>
    </source>
</evidence>
<keyword evidence="1" id="KW-1133">Transmembrane helix</keyword>
<comment type="caution">
    <text evidence="2">The sequence shown here is derived from an EMBL/GenBank/DDBJ whole genome shotgun (WGS) entry which is preliminary data.</text>
</comment>
<keyword evidence="3" id="KW-1185">Reference proteome</keyword>